<dbReference type="CDD" id="cd01444">
    <property type="entry name" value="GlpE_ST"/>
    <property type="match status" value="1"/>
</dbReference>
<dbReference type="EC" id="2.8.1.1" evidence="3"/>
<gene>
    <name evidence="3 5" type="primary">glpE</name>
    <name evidence="5" type="ORF">VEZ01S_57_00160</name>
</gene>
<comment type="catalytic activity">
    <reaction evidence="3">
        <text>thiosulfate + [thioredoxin]-dithiol = [thioredoxin]-disulfide + hydrogen sulfide + sulfite + 2 H(+)</text>
        <dbReference type="Rhea" id="RHEA:83859"/>
        <dbReference type="Rhea" id="RHEA-COMP:10698"/>
        <dbReference type="Rhea" id="RHEA-COMP:10700"/>
        <dbReference type="ChEBI" id="CHEBI:15378"/>
        <dbReference type="ChEBI" id="CHEBI:17359"/>
        <dbReference type="ChEBI" id="CHEBI:29919"/>
        <dbReference type="ChEBI" id="CHEBI:29950"/>
        <dbReference type="ChEBI" id="CHEBI:33542"/>
        <dbReference type="ChEBI" id="CHEBI:50058"/>
    </reaction>
</comment>
<dbReference type="PANTHER" id="PTHR43031">
    <property type="entry name" value="FAD-DEPENDENT OXIDOREDUCTASE"/>
    <property type="match status" value="1"/>
</dbReference>
<dbReference type="SMART" id="SM00450">
    <property type="entry name" value="RHOD"/>
    <property type="match status" value="1"/>
</dbReference>
<feature type="domain" description="Rhodanese" evidence="4">
    <location>
        <begin position="17"/>
        <end position="105"/>
    </location>
</feature>
<comment type="function">
    <text evidence="3">Transferase that catalyzes the transfer of sulfur from thiosulfate to thiophilic acceptors such as cyanide or dithiols. May function in a CysM-independent thiosulfate assimilation pathway by catalyzing the conversion of thiosulfate to sulfite, which can then be used for L-cysteine biosynthesis.</text>
</comment>
<dbReference type="InterPro" id="IPR050229">
    <property type="entry name" value="GlpE_sulfurtransferase"/>
</dbReference>
<dbReference type="HAMAP" id="MF_01009">
    <property type="entry name" value="Thiosulf_sulfurtr"/>
    <property type="match status" value="1"/>
</dbReference>
<reference evidence="5 6" key="1">
    <citation type="submission" date="2013-09" db="EMBL/GenBank/DDBJ databases">
        <title>Whole genome shotgun sequence of Vibrio ezurae NBRC 102218.</title>
        <authorList>
            <person name="Yoshida I."/>
            <person name="Hosoyama A."/>
            <person name="Numata M."/>
            <person name="Hashimoto M."/>
            <person name="Hosoyama Y."/>
            <person name="Tsuchikane K."/>
            <person name="Noguchi M."/>
            <person name="Hirakata S."/>
            <person name="Ichikawa N."/>
            <person name="Ohji S."/>
            <person name="Yamazoe A."/>
            <person name="Fujita N."/>
        </authorList>
    </citation>
    <scope>NUCLEOTIDE SEQUENCE [LARGE SCALE GENOMIC DNA]</scope>
    <source>
        <strain evidence="5 6">NBRC 102218</strain>
    </source>
</reference>
<dbReference type="NCBIfam" id="NF001195">
    <property type="entry name" value="PRK00162.1"/>
    <property type="match status" value="1"/>
</dbReference>
<evidence type="ECO:0000313" key="5">
    <source>
        <dbReference type="EMBL" id="GAD81363.1"/>
    </source>
</evidence>
<evidence type="ECO:0000256" key="3">
    <source>
        <dbReference type="HAMAP-Rule" id="MF_01009"/>
    </source>
</evidence>
<feature type="active site" description="Cysteine persulfide intermediate" evidence="3">
    <location>
        <position position="65"/>
    </location>
</feature>
<comment type="subcellular location">
    <subcellularLocation>
        <location evidence="3">Cytoplasm</location>
    </subcellularLocation>
</comment>
<evidence type="ECO:0000256" key="1">
    <source>
        <dbReference type="ARBA" id="ARBA00022490"/>
    </source>
</evidence>
<comment type="catalytic activity">
    <reaction evidence="3">
        <text>thiosulfate + hydrogen cyanide = thiocyanate + sulfite + 2 H(+)</text>
        <dbReference type="Rhea" id="RHEA:16881"/>
        <dbReference type="ChEBI" id="CHEBI:15378"/>
        <dbReference type="ChEBI" id="CHEBI:17359"/>
        <dbReference type="ChEBI" id="CHEBI:18022"/>
        <dbReference type="ChEBI" id="CHEBI:18407"/>
        <dbReference type="ChEBI" id="CHEBI:33542"/>
        <dbReference type="EC" id="2.8.1.1"/>
    </reaction>
</comment>
<dbReference type="InterPro" id="IPR036873">
    <property type="entry name" value="Rhodanese-like_dom_sf"/>
</dbReference>
<name>U3CUF1_9VIBR</name>
<sequence length="107" mass="12065">MEEIQRISVHQAHQMQSAQQARLVDTRDIQAFTLAHAVGAFHLTNQSIAEFMNSVEFDDPILVMCYHGISSVGVAQYLLNQGFEQVFSVDGGFEAWQRQQLPIEGQE</sequence>
<accession>U3CUF1</accession>
<dbReference type="eggNOG" id="COG0607">
    <property type="taxonomic scope" value="Bacteria"/>
</dbReference>
<keyword evidence="2 3" id="KW-0808">Transferase</keyword>
<proteinExistence type="inferred from homology"/>
<evidence type="ECO:0000313" key="6">
    <source>
        <dbReference type="Proteomes" id="UP000016562"/>
    </source>
</evidence>
<dbReference type="SUPFAM" id="SSF52821">
    <property type="entry name" value="Rhodanese/Cell cycle control phosphatase"/>
    <property type="match status" value="1"/>
</dbReference>
<dbReference type="RefSeq" id="WP_021715059.1">
    <property type="nucleotide sequence ID" value="NZ_BATM01000057.1"/>
</dbReference>
<evidence type="ECO:0000259" key="4">
    <source>
        <dbReference type="PROSITE" id="PS50206"/>
    </source>
</evidence>
<dbReference type="InterPro" id="IPR001763">
    <property type="entry name" value="Rhodanese-like_dom"/>
</dbReference>
<dbReference type="STRING" id="1219080.VEZ01S_57_00160"/>
<dbReference type="OrthoDB" id="9811849at2"/>
<dbReference type="InterPro" id="IPR023695">
    <property type="entry name" value="Thiosulf_sulfurTrfase"/>
</dbReference>
<dbReference type="Proteomes" id="UP000016562">
    <property type="component" value="Unassembled WGS sequence"/>
</dbReference>
<evidence type="ECO:0000256" key="2">
    <source>
        <dbReference type="ARBA" id="ARBA00022679"/>
    </source>
</evidence>
<keyword evidence="1 3" id="KW-0963">Cytoplasm</keyword>
<dbReference type="Gene3D" id="3.40.250.10">
    <property type="entry name" value="Rhodanese-like domain"/>
    <property type="match status" value="1"/>
</dbReference>
<comment type="similarity">
    <text evidence="3">Belongs to the GlpE family.</text>
</comment>
<dbReference type="EMBL" id="BATM01000057">
    <property type="protein sequence ID" value="GAD81363.1"/>
    <property type="molecule type" value="Genomic_DNA"/>
</dbReference>
<organism evidence="5 6">
    <name type="scientific">Vibrio ezurae NBRC 102218</name>
    <dbReference type="NCBI Taxonomy" id="1219080"/>
    <lineage>
        <taxon>Bacteria</taxon>
        <taxon>Pseudomonadati</taxon>
        <taxon>Pseudomonadota</taxon>
        <taxon>Gammaproteobacteria</taxon>
        <taxon>Vibrionales</taxon>
        <taxon>Vibrionaceae</taxon>
        <taxon>Vibrio</taxon>
    </lineage>
</organism>
<dbReference type="GO" id="GO:0103041">
    <property type="term" value="F:thiosulfate-thioredoxin sulfurtransferase activity"/>
    <property type="evidence" value="ECO:0007669"/>
    <property type="project" value="RHEA"/>
</dbReference>
<dbReference type="GO" id="GO:0005737">
    <property type="term" value="C:cytoplasm"/>
    <property type="evidence" value="ECO:0007669"/>
    <property type="project" value="UniProtKB-SubCell"/>
</dbReference>
<dbReference type="PANTHER" id="PTHR43031:SF6">
    <property type="entry name" value="THIOSULFATE SULFURTRANSFERASE GLPE"/>
    <property type="match status" value="1"/>
</dbReference>
<dbReference type="GO" id="GO:0004792">
    <property type="term" value="F:thiosulfate-cyanide sulfurtransferase activity"/>
    <property type="evidence" value="ECO:0007669"/>
    <property type="project" value="UniProtKB-UniRule"/>
</dbReference>
<dbReference type="Pfam" id="PF00581">
    <property type="entry name" value="Rhodanese"/>
    <property type="match status" value="1"/>
</dbReference>
<dbReference type="AlphaFoldDB" id="U3CUF1"/>
<keyword evidence="6" id="KW-1185">Reference proteome</keyword>
<protein>
    <recommendedName>
        <fullName evidence="3">Thiosulfate sulfurtransferase GlpE</fullName>
        <ecNumber evidence="3">2.8.1.1</ecNumber>
    </recommendedName>
</protein>
<dbReference type="PROSITE" id="PS50206">
    <property type="entry name" value="RHODANESE_3"/>
    <property type="match status" value="1"/>
</dbReference>
<comment type="caution">
    <text evidence="5">The sequence shown here is derived from an EMBL/GenBank/DDBJ whole genome shotgun (WGS) entry which is preliminary data.</text>
</comment>